<feature type="chain" id="PRO_5040355015" evidence="2">
    <location>
        <begin position="33"/>
        <end position="177"/>
    </location>
</feature>
<dbReference type="AlphaFoldDB" id="A0A9P8GLA6"/>
<reference evidence="3" key="1">
    <citation type="journal article" date="2021" name="J Fungi (Basel)">
        <title>Virulence traits and population genomics of the black yeast Aureobasidium melanogenum.</title>
        <authorList>
            <person name="Cernosa A."/>
            <person name="Sun X."/>
            <person name="Gostincar C."/>
            <person name="Fang C."/>
            <person name="Gunde-Cimerman N."/>
            <person name="Song Z."/>
        </authorList>
    </citation>
    <scope>NUCLEOTIDE SEQUENCE</scope>
    <source>
        <strain evidence="3">EXF-8016</strain>
    </source>
</reference>
<feature type="non-terminal residue" evidence="3">
    <location>
        <position position="177"/>
    </location>
</feature>
<accession>A0A9P8GLA6</accession>
<feature type="transmembrane region" description="Helical" evidence="1">
    <location>
        <begin position="120"/>
        <end position="137"/>
    </location>
</feature>
<reference evidence="3" key="2">
    <citation type="submission" date="2021-08" db="EMBL/GenBank/DDBJ databases">
        <authorList>
            <person name="Gostincar C."/>
            <person name="Sun X."/>
            <person name="Song Z."/>
            <person name="Gunde-Cimerman N."/>
        </authorList>
    </citation>
    <scope>NUCLEOTIDE SEQUENCE</scope>
    <source>
        <strain evidence="3">EXF-8016</strain>
    </source>
</reference>
<keyword evidence="1" id="KW-1133">Transmembrane helix</keyword>
<keyword evidence="1" id="KW-0812">Transmembrane</keyword>
<keyword evidence="2" id="KW-0732">Signal</keyword>
<sequence>MAIATRLSPKAMTTLGVMAFVTLCFQTFNSSALSPIDATTLARLDVIERQMATLRATMNHVLKETNTEVPANITWPDEPSSDEGLKEAVKFFFGIAAIMAWGASVSIFFNEAGAKAERTFAIGIWAACATFVALWYLGQPREWYGYFLGATWGFMVALFLSAVFDGRDEVVMDGQKV</sequence>
<evidence type="ECO:0000256" key="2">
    <source>
        <dbReference type="SAM" id="SignalP"/>
    </source>
</evidence>
<evidence type="ECO:0000256" key="1">
    <source>
        <dbReference type="SAM" id="Phobius"/>
    </source>
</evidence>
<feature type="transmembrane region" description="Helical" evidence="1">
    <location>
        <begin position="143"/>
        <end position="164"/>
    </location>
</feature>
<proteinExistence type="predicted"/>
<gene>
    <name evidence="3" type="ORF">KCV03_g2531</name>
</gene>
<keyword evidence="1" id="KW-0472">Membrane</keyword>
<comment type="caution">
    <text evidence="3">The sequence shown here is derived from an EMBL/GenBank/DDBJ whole genome shotgun (WGS) entry which is preliminary data.</text>
</comment>
<evidence type="ECO:0000313" key="3">
    <source>
        <dbReference type="EMBL" id="KAH0226398.1"/>
    </source>
</evidence>
<dbReference type="EMBL" id="JAHFYH010000012">
    <property type="protein sequence ID" value="KAH0226398.1"/>
    <property type="molecule type" value="Genomic_DNA"/>
</dbReference>
<feature type="transmembrane region" description="Helical" evidence="1">
    <location>
        <begin position="88"/>
        <end position="108"/>
    </location>
</feature>
<organism evidence="3 4">
    <name type="scientific">Aureobasidium melanogenum</name>
    <name type="common">Aureobasidium pullulans var. melanogenum</name>
    <dbReference type="NCBI Taxonomy" id="46634"/>
    <lineage>
        <taxon>Eukaryota</taxon>
        <taxon>Fungi</taxon>
        <taxon>Dikarya</taxon>
        <taxon>Ascomycota</taxon>
        <taxon>Pezizomycotina</taxon>
        <taxon>Dothideomycetes</taxon>
        <taxon>Dothideomycetidae</taxon>
        <taxon>Dothideales</taxon>
        <taxon>Saccotheciaceae</taxon>
        <taxon>Aureobasidium</taxon>
    </lineage>
</organism>
<evidence type="ECO:0000313" key="4">
    <source>
        <dbReference type="Proteomes" id="UP000767238"/>
    </source>
</evidence>
<feature type="signal peptide" evidence="2">
    <location>
        <begin position="1"/>
        <end position="32"/>
    </location>
</feature>
<name>A0A9P8GLA6_AURME</name>
<protein>
    <submittedName>
        <fullName evidence="3">Uncharacterized protein</fullName>
    </submittedName>
</protein>
<dbReference type="Proteomes" id="UP000767238">
    <property type="component" value="Unassembled WGS sequence"/>
</dbReference>